<dbReference type="GO" id="GO:0006281">
    <property type="term" value="P:DNA repair"/>
    <property type="evidence" value="ECO:0007669"/>
    <property type="project" value="TreeGrafter"/>
</dbReference>
<keyword evidence="1" id="KW-0614">Plasmid</keyword>
<dbReference type="GO" id="GO:0006265">
    <property type="term" value="P:DNA topological change"/>
    <property type="evidence" value="ECO:0007669"/>
    <property type="project" value="InterPro"/>
</dbReference>
<dbReference type="CDD" id="cd03362">
    <property type="entry name" value="TOPRIM_TopoIA_TopoIII"/>
    <property type="match status" value="1"/>
</dbReference>
<protein>
    <submittedName>
        <fullName evidence="1">Topoisomerase</fullName>
    </submittedName>
</protein>
<dbReference type="InterPro" id="IPR000380">
    <property type="entry name" value="Topo_IA"/>
</dbReference>
<organism evidence="1">
    <name type="scientific">Enterococcus faecium</name>
    <name type="common">Streptococcus faecium</name>
    <dbReference type="NCBI Taxonomy" id="1352"/>
    <lineage>
        <taxon>Bacteria</taxon>
        <taxon>Bacillati</taxon>
        <taxon>Bacillota</taxon>
        <taxon>Bacilli</taxon>
        <taxon>Lactobacillales</taxon>
        <taxon>Enterococcaceae</taxon>
        <taxon>Enterococcus</taxon>
    </lineage>
</organism>
<dbReference type="GO" id="GO:0003677">
    <property type="term" value="F:DNA binding"/>
    <property type="evidence" value="ECO:0007669"/>
    <property type="project" value="InterPro"/>
</dbReference>
<dbReference type="PANTHER" id="PTHR11390">
    <property type="entry name" value="PROKARYOTIC DNA TOPOISOMERASE"/>
    <property type="match status" value="1"/>
</dbReference>
<dbReference type="Pfam" id="PF01751">
    <property type="entry name" value="Toprim"/>
    <property type="match status" value="1"/>
</dbReference>
<accession>A0A5B8PBQ5</accession>
<dbReference type="PROSITE" id="PS50880">
    <property type="entry name" value="TOPRIM"/>
    <property type="match status" value="1"/>
</dbReference>
<dbReference type="Gene3D" id="3.40.50.140">
    <property type="match status" value="1"/>
</dbReference>
<dbReference type="SMART" id="SM00493">
    <property type="entry name" value="TOPRIM"/>
    <property type="match status" value="1"/>
</dbReference>
<geneLocation type="plasmid" evidence="1">
    <name>pSCBC1</name>
</geneLocation>
<dbReference type="EMBL" id="CP038169">
    <property type="protein sequence ID" value="QDZ64902.1"/>
    <property type="molecule type" value="Genomic_DNA"/>
</dbReference>
<name>A0A5B8PBQ5_ENTFC</name>
<dbReference type="GO" id="GO:0043597">
    <property type="term" value="C:cytoplasmic replication fork"/>
    <property type="evidence" value="ECO:0007669"/>
    <property type="project" value="TreeGrafter"/>
</dbReference>
<dbReference type="PANTHER" id="PTHR11390:SF21">
    <property type="entry name" value="DNA TOPOISOMERASE 3-ALPHA"/>
    <property type="match status" value="1"/>
</dbReference>
<dbReference type="GO" id="GO:0006310">
    <property type="term" value="P:DNA recombination"/>
    <property type="evidence" value="ECO:0007669"/>
    <property type="project" value="TreeGrafter"/>
</dbReference>
<dbReference type="GO" id="GO:0003917">
    <property type="term" value="F:DNA topoisomerase type I (single strand cut, ATP-independent) activity"/>
    <property type="evidence" value="ECO:0007669"/>
    <property type="project" value="InterPro"/>
</dbReference>
<dbReference type="InterPro" id="IPR034144">
    <property type="entry name" value="TOPRIM_TopoIII"/>
</dbReference>
<reference evidence="1" key="2">
    <citation type="submission" date="2019-03" db="EMBL/GenBank/DDBJ databases">
        <authorList>
            <person name="Lei C.-W."/>
        </authorList>
    </citation>
    <scope>NUCLEOTIDE SEQUENCE</scope>
    <source>
        <strain evidence="1">SCBC1</strain>
        <plasmid evidence="1">pSCBC1</plasmid>
    </source>
</reference>
<dbReference type="InterPro" id="IPR023405">
    <property type="entry name" value="Topo_IA_core_domain"/>
</dbReference>
<evidence type="ECO:0000313" key="1">
    <source>
        <dbReference type="EMBL" id="QDZ64902.1"/>
    </source>
</evidence>
<reference evidence="1" key="1">
    <citation type="journal article" date="2019" name="J. Antimicrob. Chemother.">
        <title>Detection of the phenicol-oxazolidinone-tetracycline resistance gene poxtA in Enterococcus faecium and Enterococcus faecalis of food-producing animal origin in China.</title>
        <authorList>
            <person name="Lei C.W."/>
            <person name="Kang Z.Z."/>
            <person name="Wu S.K."/>
            <person name="Chen Y.P."/>
            <person name="Kong L.H."/>
            <person name="Wang H.N."/>
        </authorList>
    </citation>
    <scope>NUCLEOTIDE SEQUENCE</scope>
    <source>
        <strain evidence="1">SCBC1</strain>
        <plasmid evidence="1">pSCBC1</plasmid>
    </source>
</reference>
<sequence length="121" mass="13666">MSNTVILAEKPSQARSYVEAFQKSTKKQGYYEVSDPVLSDNTKITFGFGHLVELATPDKYDSKYKKWALSNLPIFPEKYKFIVGADKKKQFNIVKDLLNKADTIIVATDSDREGENSATCF</sequence>
<gene>
    <name evidence="1" type="ORF">E3T36_13125</name>
</gene>
<keyword evidence="1" id="KW-0413">Isomerase</keyword>
<dbReference type="InterPro" id="IPR006171">
    <property type="entry name" value="TOPRIM_dom"/>
</dbReference>
<dbReference type="AlphaFoldDB" id="A0A5B8PBQ5"/>
<dbReference type="SUPFAM" id="SSF56712">
    <property type="entry name" value="Prokaryotic type I DNA topoisomerase"/>
    <property type="match status" value="1"/>
</dbReference>
<proteinExistence type="predicted"/>